<dbReference type="Pfam" id="PF12833">
    <property type="entry name" value="HTH_18"/>
    <property type="match status" value="1"/>
</dbReference>
<dbReference type="PANTHER" id="PTHR47893:SF1">
    <property type="entry name" value="REGULATORY PROTEIN PCHR"/>
    <property type="match status" value="1"/>
</dbReference>
<gene>
    <name evidence="5" type="ORF">CBG49_03000</name>
</gene>
<evidence type="ECO:0000313" key="6">
    <source>
        <dbReference type="Proteomes" id="UP000197007"/>
    </source>
</evidence>
<dbReference type="InterPro" id="IPR009057">
    <property type="entry name" value="Homeodomain-like_sf"/>
</dbReference>
<feature type="domain" description="HTH araC/xylS-type" evidence="4">
    <location>
        <begin position="222"/>
        <end position="320"/>
    </location>
</feature>
<protein>
    <submittedName>
        <fullName evidence="5">AraC family transcriptional regulator</fullName>
    </submittedName>
</protein>
<evidence type="ECO:0000256" key="3">
    <source>
        <dbReference type="ARBA" id="ARBA00023163"/>
    </source>
</evidence>
<dbReference type="EMBL" id="CP022022">
    <property type="protein sequence ID" value="ASF42133.1"/>
    <property type="molecule type" value="Genomic_DNA"/>
</dbReference>
<dbReference type="PROSITE" id="PS01124">
    <property type="entry name" value="HTH_ARAC_FAMILY_2"/>
    <property type="match status" value="1"/>
</dbReference>
<dbReference type="PROSITE" id="PS00041">
    <property type="entry name" value="HTH_ARAC_FAMILY_1"/>
    <property type="match status" value="1"/>
</dbReference>
<dbReference type="Gene3D" id="1.10.10.60">
    <property type="entry name" value="Homeodomain-like"/>
    <property type="match status" value="2"/>
</dbReference>
<dbReference type="GO" id="GO:0043565">
    <property type="term" value="F:sequence-specific DNA binding"/>
    <property type="evidence" value="ECO:0007669"/>
    <property type="project" value="InterPro"/>
</dbReference>
<dbReference type="InterPro" id="IPR018062">
    <property type="entry name" value="HTH_AraC-typ_CS"/>
</dbReference>
<accession>A0A1Z4BLI1</accession>
<keyword evidence="6" id="KW-1185">Reference proteome</keyword>
<reference evidence="6" key="1">
    <citation type="submission" date="2017-06" db="EMBL/GenBank/DDBJ databases">
        <title>Complete genome sequence of Capnocytophaga sp. KCOM 1579 (=ChDC OS43) isolated from a human refractory periapical abscess lesion.</title>
        <authorList>
            <person name="Kook J.-K."/>
            <person name="Park S.-N."/>
            <person name="Lim Y.K."/>
            <person name="Roh H."/>
        </authorList>
    </citation>
    <scope>NUCLEOTIDE SEQUENCE [LARGE SCALE GENOMIC DNA]</scope>
    <source>
        <strain evidence="6">ChDC OS43</strain>
    </source>
</reference>
<evidence type="ECO:0000313" key="5">
    <source>
        <dbReference type="EMBL" id="ASF42133.1"/>
    </source>
</evidence>
<evidence type="ECO:0000256" key="1">
    <source>
        <dbReference type="ARBA" id="ARBA00023015"/>
    </source>
</evidence>
<organism evidence="5 6">
    <name type="scientific">Capnocytophaga endodontalis</name>
    <dbReference type="NCBI Taxonomy" id="2708117"/>
    <lineage>
        <taxon>Bacteria</taxon>
        <taxon>Pseudomonadati</taxon>
        <taxon>Bacteroidota</taxon>
        <taxon>Flavobacteriia</taxon>
        <taxon>Flavobacteriales</taxon>
        <taxon>Flavobacteriaceae</taxon>
        <taxon>Capnocytophaga</taxon>
    </lineage>
</organism>
<keyword evidence="1" id="KW-0805">Transcription regulation</keyword>
<dbReference type="InterPro" id="IPR018060">
    <property type="entry name" value="HTH_AraC"/>
</dbReference>
<dbReference type="PRINTS" id="PR00032">
    <property type="entry name" value="HTHARAC"/>
</dbReference>
<dbReference type="PANTHER" id="PTHR47893">
    <property type="entry name" value="REGULATORY PROTEIN PCHR"/>
    <property type="match status" value="1"/>
</dbReference>
<dbReference type="AlphaFoldDB" id="A0A1Z4BLI1"/>
<name>A0A1Z4BLI1_9FLAO</name>
<dbReference type="GO" id="GO:0003700">
    <property type="term" value="F:DNA-binding transcription factor activity"/>
    <property type="evidence" value="ECO:0007669"/>
    <property type="project" value="InterPro"/>
</dbReference>
<sequence length="322" mass="37103">MAMMNEVTLPLVTSEEEVQSYYEGVSEQVGLFRLEQQFLGEHTYYCWQAQMKEDVVFEGRMDIPSVRLYFVTQTHKGIQIEIDKRIATAKAGTHNIFFGCEECLGKDFLHKDDTIEVITVAISAENFAQMAVQYPEIFMAWYERYERGGNFILSPDHSLPTTFAIQTALCQLQHATLLGKAARPYTDLKVQELLLLQLQQYEQQQSQPHQYCKTPTDIQKMYEVRDLLTAQLNTTPTITELARAVGTNEKKLCYGFKEVFGTTVFGYLYDYKMELAQQLLLHSDKNISEIAFACGYEYVSHFSTAFKKKFGRSPKQKLRDLS</sequence>
<keyword evidence="3" id="KW-0804">Transcription</keyword>
<evidence type="ECO:0000256" key="2">
    <source>
        <dbReference type="ARBA" id="ARBA00023125"/>
    </source>
</evidence>
<dbReference type="InterPro" id="IPR053142">
    <property type="entry name" value="PchR_regulatory_protein"/>
</dbReference>
<dbReference type="InterPro" id="IPR020449">
    <property type="entry name" value="Tscrpt_reg_AraC-type_HTH"/>
</dbReference>
<keyword evidence="2" id="KW-0238">DNA-binding</keyword>
<dbReference type="SMART" id="SM00342">
    <property type="entry name" value="HTH_ARAC"/>
    <property type="match status" value="1"/>
</dbReference>
<dbReference type="SUPFAM" id="SSF46689">
    <property type="entry name" value="Homeodomain-like"/>
    <property type="match status" value="2"/>
</dbReference>
<proteinExistence type="predicted"/>
<evidence type="ECO:0000259" key="4">
    <source>
        <dbReference type="PROSITE" id="PS01124"/>
    </source>
</evidence>
<dbReference type="Proteomes" id="UP000197007">
    <property type="component" value="Chromosome"/>
</dbReference>
<dbReference type="KEGG" id="capn:CBG49_03000"/>